<sequence>MRMAYTHTNQAHGFHFGSAVMRLFGEAKKAYARQAAYSRTYRELSEMSDHELDDIGLTRGMIHDIAFQASRSDVNQG</sequence>
<reference evidence="2 3" key="1">
    <citation type="submission" date="2019-04" db="EMBL/GenBank/DDBJ databases">
        <title>Shimia ponticola sp. nov., isolated from seawater.</title>
        <authorList>
            <person name="Kim Y.-O."/>
            <person name="Yoon J.-H."/>
        </authorList>
    </citation>
    <scope>NUCLEOTIDE SEQUENCE [LARGE SCALE GENOMIC DNA]</scope>
    <source>
        <strain evidence="2 3">MYP11</strain>
    </source>
</reference>
<protein>
    <submittedName>
        <fullName evidence="2">DUF1127 domain-containing protein</fullName>
    </submittedName>
</protein>
<evidence type="ECO:0000313" key="3">
    <source>
        <dbReference type="Proteomes" id="UP000306602"/>
    </source>
</evidence>
<feature type="domain" description="YjiS-like" evidence="1">
    <location>
        <begin position="30"/>
        <end position="63"/>
    </location>
</feature>
<accession>A0A4S4N5V1</accession>
<proteinExistence type="predicted"/>
<dbReference type="Pfam" id="PF06568">
    <property type="entry name" value="YjiS-like"/>
    <property type="match status" value="1"/>
</dbReference>
<dbReference type="OrthoDB" id="8244198at2"/>
<dbReference type="EMBL" id="SRKY01000006">
    <property type="protein sequence ID" value="THH34482.1"/>
    <property type="molecule type" value="Genomic_DNA"/>
</dbReference>
<dbReference type="Proteomes" id="UP000306602">
    <property type="component" value="Unassembled WGS sequence"/>
</dbReference>
<dbReference type="AlphaFoldDB" id="A0A4S4N5V1"/>
<gene>
    <name evidence="2" type="ORF">E4Z66_18820</name>
</gene>
<comment type="caution">
    <text evidence="2">The sequence shown here is derived from an EMBL/GenBank/DDBJ whole genome shotgun (WGS) entry which is preliminary data.</text>
</comment>
<dbReference type="InterPro" id="IPR009506">
    <property type="entry name" value="YjiS-like"/>
</dbReference>
<evidence type="ECO:0000313" key="2">
    <source>
        <dbReference type="EMBL" id="THH34482.1"/>
    </source>
</evidence>
<evidence type="ECO:0000259" key="1">
    <source>
        <dbReference type="Pfam" id="PF06568"/>
    </source>
</evidence>
<organism evidence="2 3">
    <name type="scientific">Aliishimia ponticola</name>
    <dbReference type="NCBI Taxonomy" id="2499833"/>
    <lineage>
        <taxon>Bacteria</taxon>
        <taxon>Pseudomonadati</taxon>
        <taxon>Pseudomonadota</taxon>
        <taxon>Alphaproteobacteria</taxon>
        <taxon>Rhodobacterales</taxon>
        <taxon>Paracoccaceae</taxon>
        <taxon>Aliishimia</taxon>
    </lineage>
</organism>
<keyword evidence="3" id="KW-1185">Reference proteome</keyword>
<name>A0A4S4N5V1_9RHOB</name>